<dbReference type="InterPro" id="IPR011335">
    <property type="entry name" value="Restrct_endonuc-II-like"/>
</dbReference>
<dbReference type="EMBL" id="JACGWS010000018">
    <property type="protein sequence ID" value="MBC8757227.1"/>
    <property type="molecule type" value="Genomic_DNA"/>
</dbReference>
<comment type="caution">
    <text evidence="3">The sequence shown here is derived from an EMBL/GenBank/DDBJ whole genome shotgun (WGS) entry which is preliminary data.</text>
</comment>
<evidence type="ECO:0000256" key="2">
    <source>
        <dbReference type="HAMAP-Rule" id="MF_00048"/>
    </source>
</evidence>
<dbReference type="HAMAP" id="MF_00048">
    <property type="entry name" value="UPF0102"/>
    <property type="match status" value="1"/>
</dbReference>
<evidence type="ECO:0000313" key="4">
    <source>
        <dbReference type="Proteomes" id="UP000619238"/>
    </source>
</evidence>
<dbReference type="CDD" id="cd20736">
    <property type="entry name" value="PoNe_Nuclease"/>
    <property type="match status" value="1"/>
</dbReference>
<dbReference type="RefSeq" id="WP_187564271.1">
    <property type="nucleotide sequence ID" value="NZ_JACGWS010000018.1"/>
</dbReference>
<keyword evidence="4" id="KW-1185">Reference proteome</keyword>
<dbReference type="Pfam" id="PF02021">
    <property type="entry name" value="UPF0102"/>
    <property type="match status" value="1"/>
</dbReference>
<evidence type="ECO:0000313" key="3">
    <source>
        <dbReference type="EMBL" id="MBC8757227.1"/>
    </source>
</evidence>
<dbReference type="InterPro" id="IPR003509">
    <property type="entry name" value="UPF0102_YraN-like"/>
</dbReference>
<name>A0ABR7QF78_9FLAO</name>
<comment type="similarity">
    <text evidence="1 2">Belongs to the UPF0102 family.</text>
</comment>
<dbReference type="PANTHER" id="PTHR34039:SF1">
    <property type="entry name" value="UPF0102 PROTEIN YRAN"/>
    <property type="match status" value="1"/>
</dbReference>
<dbReference type="NCBIfam" id="NF009150">
    <property type="entry name" value="PRK12497.1-3"/>
    <property type="match status" value="1"/>
</dbReference>
<dbReference type="PANTHER" id="PTHR34039">
    <property type="entry name" value="UPF0102 PROTEIN YRAN"/>
    <property type="match status" value="1"/>
</dbReference>
<reference evidence="3 4" key="1">
    <citation type="submission" date="2020-07" db="EMBL/GenBank/DDBJ databases">
        <title>Description of Kordia aestuariivivens sp. nov., isolated from a tidal flat.</title>
        <authorList>
            <person name="Park S."/>
            <person name="Yoon J.-H."/>
        </authorList>
    </citation>
    <scope>NUCLEOTIDE SEQUENCE [LARGE SCALE GENOMIC DNA]</scope>
    <source>
        <strain evidence="3 4">YSTF-M3</strain>
    </source>
</reference>
<dbReference type="Proteomes" id="UP000619238">
    <property type="component" value="Unassembled WGS sequence"/>
</dbReference>
<evidence type="ECO:0000256" key="1">
    <source>
        <dbReference type="ARBA" id="ARBA00006738"/>
    </source>
</evidence>
<dbReference type="SUPFAM" id="SSF52980">
    <property type="entry name" value="Restriction endonuclease-like"/>
    <property type="match status" value="1"/>
</dbReference>
<accession>A0ABR7QF78</accession>
<proteinExistence type="inferred from homology"/>
<sequence>MAAHNDLGIEGEKLAVQHLIANGYEILETNYRFQKAEVDVISRKGETLAVVEVKTRTSSDFGNPEEFVSPKKIKLLVKAIDQYVNENDLNVDVRFDIIAIVFDKTNVTINHIEDAFYHF</sequence>
<protein>
    <recommendedName>
        <fullName evidence="2">UPF0102 protein H2O64_21335</fullName>
    </recommendedName>
</protein>
<gene>
    <name evidence="3" type="ORF">H2O64_21335</name>
</gene>
<dbReference type="InterPro" id="IPR011856">
    <property type="entry name" value="tRNA_endonuc-like_dom_sf"/>
</dbReference>
<dbReference type="Gene3D" id="3.40.1350.10">
    <property type="match status" value="1"/>
</dbReference>
<organism evidence="3 4">
    <name type="scientific">Kordia aestuariivivens</name>
    <dbReference type="NCBI Taxonomy" id="2759037"/>
    <lineage>
        <taxon>Bacteria</taxon>
        <taxon>Pseudomonadati</taxon>
        <taxon>Bacteroidota</taxon>
        <taxon>Flavobacteriia</taxon>
        <taxon>Flavobacteriales</taxon>
        <taxon>Flavobacteriaceae</taxon>
        <taxon>Kordia</taxon>
    </lineage>
</organism>